<organism evidence="2 3">
    <name type="scientific">Bizionia echini</name>
    <dbReference type="NCBI Taxonomy" id="649333"/>
    <lineage>
        <taxon>Bacteria</taxon>
        <taxon>Pseudomonadati</taxon>
        <taxon>Bacteroidota</taxon>
        <taxon>Flavobacteriia</taxon>
        <taxon>Flavobacteriales</taxon>
        <taxon>Flavobacteriaceae</taxon>
        <taxon>Bizionia</taxon>
    </lineage>
</organism>
<dbReference type="PROSITE" id="PS51186">
    <property type="entry name" value="GNAT"/>
    <property type="match status" value="1"/>
</dbReference>
<accession>A0A1I5CW08</accession>
<feature type="domain" description="N-acetyltransferase" evidence="1">
    <location>
        <begin position="13"/>
        <end position="155"/>
    </location>
</feature>
<dbReference type="STRING" id="649333.SAMN04487989_10638"/>
<evidence type="ECO:0000313" key="3">
    <source>
        <dbReference type="Proteomes" id="UP000198705"/>
    </source>
</evidence>
<evidence type="ECO:0000259" key="1">
    <source>
        <dbReference type="PROSITE" id="PS51186"/>
    </source>
</evidence>
<gene>
    <name evidence="2" type="ORF">SAMN04487989_10638</name>
</gene>
<dbReference type="EMBL" id="FOVN01000006">
    <property type="protein sequence ID" value="SFN91190.1"/>
    <property type="molecule type" value="Genomic_DNA"/>
</dbReference>
<dbReference type="AlphaFoldDB" id="A0A1I5CW08"/>
<proteinExistence type="predicted"/>
<dbReference type="Gene3D" id="3.40.630.30">
    <property type="match status" value="1"/>
</dbReference>
<dbReference type="CDD" id="cd04301">
    <property type="entry name" value="NAT_SF"/>
    <property type="match status" value="1"/>
</dbReference>
<sequence>MIKNLHITTDSNFTIKPISAEETYAIRQPILRAGKPIDDCKFEGDTLESTFHLGLFFNDTLIGVASYMKNHHANFSEEYQYQLRGMAILKEYQKKGLGTLLIQAGKEELSNRKVDRLWFNARETAIQFYKNHGYIIEGKSFNIEGVGIHFLMTNK</sequence>
<dbReference type="OrthoDB" id="2352823at2"/>
<name>A0A1I5CW08_9FLAO</name>
<reference evidence="3" key="1">
    <citation type="submission" date="2016-10" db="EMBL/GenBank/DDBJ databases">
        <authorList>
            <person name="Varghese N."/>
            <person name="Submissions S."/>
        </authorList>
    </citation>
    <scope>NUCLEOTIDE SEQUENCE [LARGE SCALE GENOMIC DNA]</scope>
    <source>
        <strain evidence="3">DSM 23925</strain>
    </source>
</reference>
<dbReference type="GO" id="GO:0016747">
    <property type="term" value="F:acyltransferase activity, transferring groups other than amino-acyl groups"/>
    <property type="evidence" value="ECO:0007669"/>
    <property type="project" value="InterPro"/>
</dbReference>
<keyword evidence="3" id="KW-1185">Reference proteome</keyword>
<keyword evidence="2" id="KW-0808">Transferase</keyword>
<protein>
    <submittedName>
        <fullName evidence="2">Acetyltransferase (GNAT) family protein</fullName>
    </submittedName>
</protein>
<dbReference type="RefSeq" id="WP_092209219.1">
    <property type="nucleotide sequence ID" value="NZ_FOVN01000006.1"/>
</dbReference>
<evidence type="ECO:0000313" key="2">
    <source>
        <dbReference type="EMBL" id="SFN91190.1"/>
    </source>
</evidence>
<dbReference type="Proteomes" id="UP000198705">
    <property type="component" value="Unassembled WGS sequence"/>
</dbReference>
<dbReference type="InterPro" id="IPR016181">
    <property type="entry name" value="Acyl_CoA_acyltransferase"/>
</dbReference>
<dbReference type="SUPFAM" id="SSF55729">
    <property type="entry name" value="Acyl-CoA N-acyltransferases (Nat)"/>
    <property type="match status" value="1"/>
</dbReference>
<dbReference type="Pfam" id="PF00583">
    <property type="entry name" value="Acetyltransf_1"/>
    <property type="match status" value="1"/>
</dbReference>
<dbReference type="InterPro" id="IPR000182">
    <property type="entry name" value="GNAT_dom"/>
</dbReference>